<feature type="domain" description="F-box" evidence="2">
    <location>
        <begin position="2"/>
        <end position="67"/>
    </location>
</feature>
<evidence type="ECO:0000313" key="4">
    <source>
        <dbReference type="Proteomes" id="UP001295740"/>
    </source>
</evidence>
<evidence type="ECO:0000256" key="1">
    <source>
        <dbReference type="SAM" id="MobiDB-lite"/>
    </source>
</evidence>
<comment type="caution">
    <text evidence="3">The sequence shown here is derived from an EMBL/GenBank/DDBJ whole genome shotgun (WGS) entry which is preliminary data.</text>
</comment>
<dbReference type="Gene3D" id="1.20.1280.50">
    <property type="match status" value="1"/>
</dbReference>
<proteinExistence type="predicted"/>
<dbReference type="Proteomes" id="UP001295740">
    <property type="component" value="Unassembled WGS sequence"/>
</dbReference>
<name>A0AAI8VC19_9PEZI</name>
<dbReference type="AlphaFoldDB" id="A0AAI8VC19"/>
<dbReference type="EMBL" id="CAUWAG010000004">
    <property type="protein sequence ID" value="CAJ2502175.1"/>
    <property type="molecule type" value="Genomic_DNA"/>
</dbReference>
<feature type="region of interest" description="Disordered" evidence="1">
    <location>
        <begin position="212"/>
        <end position="236"/>
    </location>
</feature>
<accession>A0AAI8VC19</accession>
<protein>
    <submittedName>
        <fullName evidence="3">Uu.00g095690.m01.CDS01</fullName>
    </submittedName>
</protein>
<dbReference type="InterPro" id="IPR001810">
    <property type="entry name" value="F-box_dom"/>
</dbReference>
<reference evidence="3" key="1">
    <citation type="submission" date="2023-10" db="EMBL/GenBank/DDBJ databases">
        <authorList>
            <person name="Hackl T."/>
        </authorList>
    </citation>
    <scope>NUCLEOTIDE SEQUENCE</scope>
</reference>
<gene>
    <name evidence="3" type="ORF">KHLLAP_LOCUS2643</name>
</gene>
<dbReference type="Pfam" id="PF12937">
    <property type="entry name" value="F-box-like"/>
    <property type="match status" value="1"/>
</dbReference>
<evidence type="ECO:0000313" key="3">
    <source>
        <dbReference type="EMBL" id="CAJ2502175.1"/>
    </source>
</evidence>
<keyword evidence="4" id="KW-1185">Reference proteome</keyword>
<sequence length="567" mass="64267">MDTVPPEVLLHIFDFLDGPAPSETKLHDQPEHDMLRVRPASACPLQMASLVSKAWRVLALPSLFRNVLWRPNVSSLSAFTLNPIPLLRFLVDNRLDRAVVTFTLLVDFLDPVADHHQTTPQIRPADLEWLWDQLFSVVDPLRFTIIARPTTLAALLSRMLFLEDAWSFDIPYHILSLARTARGTIGKSPPDQLAKSLHSRLQISDAENDASTAAQLPVAGPSSPHRRSTATSFAIRSKKPPPCPLFTIRPWISLLLNEGSSTKVYRSYEFYLRRPPSMLGALLGCEEYPNNLPLIPPSVVDFNYVAIFPLSSHFEILLQNLPKLDRLFVQLTPKAGNNILEDKDQMKQVDAADLWMERNTSYSFLMRELTFVPDPQGNWSTLCVFESGDAADKEAWEMAVQFLEGSGVKSWKVEREGVFVKHVEDEEDFDWGGVINSHYGDAYRSETDQVVVRDFHTRLSEVNHRLGRIDPLVWVEAITTRCRRAIDRARRLTLKAETQAEYYGNIIEQMGESDDFYHVDDSQGSDPEHPGSLRRIAFNGVADLPFSSMWMYMEEDIDDPVIGAPNP</sequence>
<organism evidence="3 4">
    <name type="scientific">Anthostomella pinea</name>
    <dbReference type="NCBI Taxonomy" id="933095"/>
    <lineage>
        <taxon>Eukaryota</taxon>
        <taxon>Fungi</taxon>
        <taxon>Dikarya</taxon>
        <taxon>Ascomycota</taxon>
        <taxon>Pezizomycotina</taxon>
        <taxon>Sordariomycetes</taxon>
        <taxon>Xylariomycetidae</taxon>
        <taxon>Xylariales</taxon>
        <taxon>Xylariaceae</taxon>
        <taxon>Anthostomella</taxon>
    </lineage>
</organism>
<evidence type="ECO:0000259" key="2">
    <source>
        <dbReference type="Pfam" id="PF12937"/>
    </source>
</evidence>